<dbReference type="Proteomes" id="UP001597545">
    <property type="component" value="Unassembled WGS sequence"/>
</dbReference>
<dbReference type="GO" id="GO:0005524">
    <property type="term" value="F:ATP binding"/>
    <property type="evidence" value="ECO:0007669"/>
    <property type="project" value="UniProtKB-KW"/>
</dbReference>
<dbReference type="PANTHER" id="PTHR42855:SF2">
    <property type="entry name" value="DRUG RESISTANCE ABC TRANSPORTER,ATP-BINDING PROTEIN"/>
    <property type="match status" value="1"/>
</dbReference>
<dbReference type="InterPro" id="IPR027417">
    <property type="entry name" value="P-loop_NTPase"/>
</dbReference>
<dbReference type="InterPro" id="IPR003593">
    <property type="entry name" value="AAA+_ATPase"/>
</dbReference>
<keyword evidence="5" id="KW-1185">Reference proteome</keyword>
<accession>A0ABW5KDW3</accession>
<dbReference type="InterPro" id="IPR032781">
    <property type="entry name" value="ABC_tran_Xtn"/>
</dbReference>
<evidence type="ECO:0000313" key="4">
    <source>
        <dbReference type="EMBL" id="MFD2547151.1"/>
    </source>
</evidence>
<comment type="caution">
    <text evidence="4">The sequence shown here is derived from an EMBL/GenBank/DDBJ whole genome shotgun (WGS) entry which is preliminary data.</text>
</comment>
<dbReference type="InterPro" id="IPR003439">
    <property type="entry name" value="ABC_transporter-like_ATP-bd"/>
</dbReference>
<feature type="domain" description="ABC transporter" evidence="3">
    <location>
        <begin position="2"/>
        <end position="260"/>
    </location>
</feature>
<gene>
    <name evidence="4" type="ORF">ACFSR5_05765</name>
</gene>
<dbReference type="PANTHER" id="PTHR42855">
    <property type="entry name" value="ABC TRANSPORTER ATP-BINDING SUBUNIT"/>
    <property type="match status" value="1"/>
</dbReference>
<dbReference type="InterPro" id="IPR051309">
    <property type="entry name" value="ABCF_ATPase"/>
</dbReference>
<reference evidence="5" key="1">
    <citation type="journal article" date="2019" name="Int. J. Syst. Evol. Microbiol.">
        <title>The Global Catalogue of Microorganisms (GCM) 10K type strain sequencing project: providing services to taxonomists for standard genome sequencing and annotation.</title>
        <authorList>
            <consortium name="The Broad Institute Genomics Platform"/>
            <consortium name="The Broad Institute Genome Sequencing Center for Infectious Disease"/>
            <person name="Wu L."/>
            <person name="Ma J."/>
        </authorList>
    </citation>
    <scope>NUCLEOTIDE SEQUENCE [LARGE SCALE GENOMIC DNA]</scope>
    <source>
        <strain evidence="5">KCTC 42662</strain>
    </source>
</reference>
<sequence length="543" mass="61799">MINVNNISVSFGGTTLFSDVSFSINENDKIALMGKNGAGKSTLLKIIAGVGKPSSGQVTGSKDAVIAYLPQHLLTEDNVTVFAEASKAFDEVYRMRDELESLNEQLNTRTDYETDDYMKLIERVSELSESFYSIEETNYDAEVEKVLKGLGFERSDFTRQTSEFSGGWRMRIELAKILLKKPDLILLDEPTNHMDIESIQWLEDFLVHAAKAVIVISHDRAFVDNITNRTIEVTMGRIYDYKAKYSHYLELRKERRQHQLKAYEEQQRFIADTQEFIDRFRGTYSKTLQVQSRVKMLEKLEIIEIDEVDTSALRLKFPPSPRSGQYPVIVEELTKAYDDHLVFEKASMVIERGEKVAFVGKNGEGKSTMIKAIMGEIDFEGSLKVGHNAKIGYFAQNQAALLDEELTVFETIDQIAVGDVRVKIKDLLGAFMFSGDDTLKKVKVLSGGEKTRLAMIKLLLEPVNVLILDEPTNHLDMKTKDIIKDALQDFDGTLILVSHDRDFLDGLAKKVFEFGNKRVREHFEDIKGFLAYKKMNSLKDIER</sequence>
<dbReference type="CDD" id="cd03221">
    <property type="entry name" value="ABCF_EF-3"/>
    <property type="match status" value="2"/>
</dbReference>
<dbReference type="PROSITE" id="PS00211">
    <property type="entry name" value="ABC_TRANSPORTER_1"/>
    <property type="match status" value="2"/>
</dbReference>
<evidence type="ECO:0000256" key="1">
    <source>
        <dbReference type="ARBA" id="ARBA00022741"/>
    </source>
</evidence>
<dbReference type="Pfam" id="PF00005">
    <property type="entry name" value="ABC_tran"/>
    <property type="match status" value="2"/>
</dbReference>
<organism evidence="4 5">
    <name type="scientific">Sphingobacterium suaedae</name>
    <dbReference type="NCBI Taxonomy" id="1686402"/>
    <lineage>
        <taxon>Bacteria</taxon>
        <taxon>Pseudomonadati</taxon>
        <taxon>Bacteroidota</taxon>
        <taxon>Sphingobacteriia</taxon>
        <taxon>Sphingobacteriales</taxon>
        <taxon>Sphingobacteriaceae</taxon>
        <taxon>Sphingobacterium</taxon>
    </lineage>
</organism>
<evidence type="ECO:0000256" key="2">
    <source>
        <dbReference type="ARBA" id="ARBA00022840"/>
    </source>
</evidence>
<dbReference type="PROSITE" id="PS50893">
    <property type="entry name" value="ABC_TRANSPORTER_2"/>
    <property type="match status" value="2"/>
</dbReference>
<protein>
    <submittedName>
        <fullName evidence="4">ABC-F family ATP-binding cassette domain-containing protein</fullName>
    </submittedName>
</protein>
<dbReference type="SUPFAM" id="SSF52540">
    <property type="entry name" value="P-loop containing nucleoside triphosphate hydrolases"/>
    <property type="match status" value="2"/>
</dbReference>
<dbReference type="InterPro" id="IPR017871">
    <property type="entry name" value="ABC_transporter-like_CS"/>
</dbReference>
<dbReference type="Pfam" id="PF12848">
    <property type="entry name" value="ABC_tran_Xtn"/>
    <property type="match status" value="1"/>
</dbReference>
<keyword evidence="2 4" id="KW-0067">ATP-binding</keyword>
<evidence type="ECO:0000259" key="3">
    <source>
        <dbReference type="PROSITE" id="PS50893"/>
    </source>
</evidence>
<evidence type="ECO:0000313" key="5">
    <source>
        <dbReference type="Proteomes" id="UP001597545"/>
    </source>
</evidence>
<proteinExistence type="predicted"/>
<dbReference type="Gene3D" id="3.40.50.300">
    <property type="entry name" value="P-loop containing nucleotide triphosphate hydrolases"/>
    <property type="match status" value="2"/>
</dbReference>
<name>A0ABW5KDW3_9SPHI</name>
<dbReference type="SMART" id="SM00382">
    <property type="entry name" value="AAA"/>
    <property type="match status" value="2"/>
</dbReference>
<dbReference type="RefSeq" id="WP_380903177.1">
    <property type="nucleotide sequence ID" value="NZ_JBHUEG010000007.1"/>
</dbReference>
<dbReference type="EMBL" id="JBHULR010000003">
    <property type="protein sequence ID" value="MFD2547151.1"/>
    <property type="molecule type" value="Genomic_DNA"/>
</dbReference>
<keyword evidence="1" id="KW-0547">Nucleotide-binding</keyword>
<feature type="domain" description="ABC transporter" evidence="3">
    <location>
        <begin position="328"/>
        <end position="541"/>
    </location>
</feature>